<reference evidence="6 7" key="1">
    <citation type="submission" date="2019-06" db="EMBL/GenBank/DDBJ databases">
        <title>A chromosomal-level reference genome of Carpinus fangiana (Coryloideae, Betulaceae).</title>
        <authorList>
            <person name="Yang X."/>
            <person name="Wang Z."/>
            <person name="Zhang L."/>
            <person name="Hao G."/>
            <person name="Liu J."/>
            <person name="Yang Y."/>
        </authorList>
    </citation>
    <scope>NUCLEOTIDE SEQUENCE [LARGE SCALE GENOMIC DNA]</scope>
    <source>
        <strain evidence="6">Cfa_2016G</strain>
        <tissue evidence="6">Leaf</tissue>
    </source>
</reference>
<dbReference type="FunFam" id="1.10.150.250:FF:000002">
    <property type="entry name" value="Succinate dehydrogenase assembly factor 2, mitochondrial"/>
    <property type="match status" value="1"/>
</dbReference>
<feature type="region of interest" description="Disordered" evidence="5">
    <location>
        <begin position="324"/>
        <end position="352"/>
    </location>
</feature>
<dbReference type="GO" id="GO:0006099">
    <property type="term" value="P:tricarboxylic acid cycle"/>
    <property type="evidence" value="ECO:0007669"/>
    <property type="project" value="TreeGrafter"/>
</dbReference>
<evidence type="ECO:0000256" key="2">
    <source>
        <dbReference type="ARBA" id="ARBA00023128"/>
    </source>
</evidence>
<evidence type="ECO:0000256" key="4">
    <source>
        <dbReference type="HAMAP-Rule" id="MF_03057"/>
    </source>
</evidence>
<proteinExistence type="inferred from homology"/>
<evidence type="ECO:0000256" key="3">
    <source>
        <dbReference type="ARBA" id="ARBA00023186"/>
    </source>
</evidence>
<feature type="compositionally biased region" description="Basic and acidic residues" evidence="5">
    <location>
        <begin position="343"/>
        <end position="352"/>
    </location>
</feature>
<feature type="compositionally biased region" description="Gly residues" evidence="5">
    <location>
        <begin position="327"/>
        <end position="337"/>
    </location>
</feature>
<dbReference type="InterPro" id="IPR036714">
    <property type="entry name" value="SDH_sf"/>
</dbReference>
<evidence type="ECO:0000313" key="7">
    <source>
        <dbReference type="Proteomes" id="UP000327013"/>
    </source>
</evidence>
<dbReference type="GO" id="GO:0006121">
    <property type="term" value="P:mitochondrial electron transport, succinate to ubiquinone"/>
    <property type="evidence" value="ECO:0007669"/>
    <property type="project" value="UniProtKB-UniRule"/>
</dbReference>
<accession>A0A5N6KT79</accession>
<dbReference type="PANTHER" id="PTHR12469:SF2">
    <property type="entry name" value="SUCCINATE DEHYDROGENASE ASSEMBLY FACTOR 2, MITOCHONDRIAL"/>
    <property type="match status" value="1"/>
</dbReference>
<dbReference type="GO" id="GO:0005759">
    <property type="term" value="C:mitochondrial matrix"/>
    <property type="evidence" value="ECO:0007669"/>
    <property type="project" value="UniProtKB-SubCell"/>
</dbReference>
<dbReference type="PANTHER" id="PTHR12469">
    <property type="entry name" value="PROTEIN EMI5 HOMOLOG, MITOCHONDRIAL"/>
    <property type="match status" value="1"/>
</dbReference>
<comment type="subunit">
    <text evidence="4">Interacts with the flavoprotein subunit within the SDH catalytic dimer.</text>
</comment>
<comment type="similarity">
    <text evidence="4">Belongs to the SDHAF2 family.</text>
</comment>
<dbReference type="Gene3D" id="1.10.150.250">
    <property type="entry name" value="Flavinator of succinate dehydrogenase"/>
    <property type="match status" value="1"/>
</dbReference>
<comment type="caution">
    <text evidence="6">The sequence shown here is derived from an EMBL/GenBank/DDBJ whole genome shotgun (WGS) entry which is preliminary data.</text>
</comment>
<evidence type="ECO:0000256" key="1">
    <source>
        <dbReference type="ARBA" id="ARBA00004305"/>
    </source>
</evidence>
<dbReference type="Pfam" id="PF03937">
    <property type="entry name" value="Sdh5"/>
    <property type="match status" value="1"/>
</dbReference>
<protein>
    <recommendedName>
        <fullName evidence="4">Succinate dehydrogenase assembly factor 2, mitochondrial</fullName>
        <shortName evidence="4">SDH assembly factor 2</shortName>
        <shortName evidence="4">SDHAF2</shortName>
    </recommendedName>
</protein>
<gene>
    <name evidence="6" type="ORF">FH972_022542</name>
</gene>
<dbReference type="InterPro" id="IPR005631">
    <property type="entry name" value="SDH"/>
</dbReference>
<name>A0A5N6KT79_9ROSI</name>
<sequence length="352" mass="38480">MGLPSRLFRRIPRNMTSIRGLTTSQRSFQESVPLNSRSNDTAQKHREFMLRKPLNPHMTNTNSTIANAFPSVGADKPPADMLTSVDPNFTPKDSVPENTQRMVGGTQASAPRNGPNAELDVGEIEGSKVKIEPLKRQGESEDTIRARLTYQSRKRGTLESDLLLSTFADAHLGHMTYSQMQSYDTFLDENDWDIYYWATQTPPPISHEIAEGVSHMPAAPAVAGATQARKRGRPSKQKEGEIDQTELARAVESGKVAEEATARASNPTKTEWANTIGTFKPAYRPVPLRWKNSEILALLRKHVMNRSAGGVHEGGDVKTEGKALFGGTQGNGGGGLGMMPPLKDFRGAARSS</sequence>
<dbReference type="SUPFAM" id="SSF109910">
    <property type="entry name" value="YgfY-like"/>
    <property type="match status" value="1"/>
</dbReference>
<evidence type="ECO:0000313" key="6">
    <source>
        <dbReference type="EMBL" id="KAB8342946.1"/>
    </source>
</evidence>
<dbReference type="HAMAP" id="MF_03057">
    <property type="entry name" value="SDHAF2"/>
    <property type="match status" value="1"/>
</dbReference>
<organism evidence="6 7">
    <name type="scientific">Carpinus fangiana</name>
    <dbReference type="NCBI Taxonomy" id="176857"/>
    <lineage>
        <taxon>Eukaryota</taxon>
        <taxon>Viridiplantae</taxon>
        <taxon>Streptophyta</taxon>
        <taxon>Embryophyta</taxon>
        <taxon>Tracheophyta</taxon>
        <taxon>Spermatophyta</taxon>
        <taxon>Magnoliopsida</taxon>
        <taxon>eudicotyledons</taxon>
        <taxon>Gunneridae</taxon>
        <taxon>Pentapetalae</taxon>
        <taxon>rosids</taxon>
        <taxon>fabids</taxon>
        <taxon>Fagales</taxon>
        <taxon>Betulaceae</taxon>
        <taxon>Carpinus</taxon>
    </lineage>
</organism>
<keyword evidence="7" id="KW-1185">Reference proteome</keyword>
<dbReference type="GO" id="GO:0034553">
    <property type="term" value="P:mitochondrial respiratory chain complex II assembly"/>
    <property type="evidence" value="ECO:0007669"/>
    <property type="project" value="TreeGrafter"/>
</dbReference>
<dbReference type="OrthoDB" id="284292at2759"/>
<dbReference type="AlphaFoldDB" id="A0A5N6KT79"/>
<evidence type="ECO:0000256" key="5">
    <source>
        <dbReference type="SAM" id="MobiDB-lite"/>
    </source>
</evidence>
<dbReference type="EMBL" id="VIBQ01000012">
    <property type="protein sequence ID" value="KAB8342946.1"/>
    <property type="molecule type" value="Genomic_DNA"/>
</dbReference>
<comment type="function">
    <text evidence="4">Plays an essential role in the assembly of succinate dehydrogenase (SDH), an enzyme complex (also referred to as respiratory complex II) that is a component of both the tricarboxylic acid (TCA) cycle and the mitochondrial electron transport chain, and which couples the oxidation of succinate to fumarate with the reduction of ubiquinone (coenzyme Q) to ubiquinol. Required for flavinylation (covalent attachment of FAD) of the flavoprotein subunit of the SDH catalytic dimer.</text>
</comment>
<dbReference type="InterPro" id="IPR028882">
    <property type="entry name" value="SDHAF2"/>
</dbReference>
<keyword evidence="2 4" id="KW-0496">Mitochondrion</keyword>
<feature type="region of interest" description="Disordered" evidence="5">
    <location>
        <begin position="224"/>
        <end position="268"/>
    </location>
</feature>
<keyword evidence="3 4" id="KW-0143">Chaperone</keyword>
<feature type="region of interest" description="Disordered" evidence="5">
    <location>
        <begin position="14"/>
        <end position="41"/>
    </location>
</feature>
<comment type="subcellular location">
    <subcellularLocation>
        <location evidence="1 4">Mitochondrion matrix</location>
    </subcellularLocation>
</comment>
<dbReference type="Proteomes" id="UP000327013">
    <property type="component" value="Unassembled WGS sequence"/>
</dbReference>